<dbReference type="InterPro" id="IPR006597">
    <property type="entry name" value="Sel1-like"/>
</dbReference>
<dbReference type="EMBL" id="JAXCLW010000001">
    <property type="protein sequence ID" value="MDY0882381.1"/>
    <property type="molecule type" value="Genomic_DNA"/>
</dbReference>
<dbReference type="SUPFAM" id="SSF110997">
    <property type="entry name" value="Sporulation related repeat"/>
    <property type="match status" value="1"/>
</dbReference>
<dbReference type="Pfam" id="PF05036">
    <property type="entry name" value="SPOR"/>
    <property type="match status" value="1"/>
</dbReference>
<dbReference type="RefSeq" id="WP_320507405.1">
    <property type="nucleotide sequence ID" value="NZ_JAXCLW010000001.1"/>
</dbReference>
<sequence>MAVDLRWTAKARAFLLAGLFSSFSLNVAVADMAEAQAATASGDYAAADQALRPLAAAGRVDAQYQLAKLALDGRDVGLKPDQAMSLLVQAAAQGNGPAQARLGLAYAKGERVTQNDLAAYQWLSRASISPDLSDIERSVVTTNRTVILNRLAPTLAAGVDLNKAAAAQAPLPPKPEPAGSIAAVPLFSETTPAPQTHADDAESLAAESNEGDRAKDERDKAPVVEPAPSMQVSAGKTVTPTKPAALPSVPASAKSYQLQIASLSDATAAEAERKRLVHRHAKLLGGLTVEVLAINVADKGIRHRIVAGPFDDKRSAQQRCKQFKAAGQDCLVAGVAHAIQAQN</sequence>
<evidence type="ECO:0000259" key="3">
    <source>
        <dbReference type="PROSITE" id="PS51724"/>
    </source>
</evidence>
<proteinExistence type="predicted"/>
<feature type="compositionally biased region" description="Polar residues" evidence="1">
    <location>
        <begin position="230"/>
        <end position="240"/>
    </location>
</feature>
<dbReference type="InterPro" id="IPR011990">
    <property type="entry name" value="TPR-like_helical_dom_sf"/>
</dbReference>
<dbReference type="InterPro" id="IPR007730">
    <property type="entry name" value="SPOR-like_dom"/>
</dbReference>
<gene>
    <name evidence="4" type="ORF">SMD27_05975</name>
</gene>
<evidence type="ECO:0000313" key="5">
    <source>
        <dbReference type="Proteomes" id="UP001279642"/>
    </source>
</evidence>
<name>A0ABU5E951_9PROT</name>
<dbReference type="SMART" id="SM00671">
    <property type="entry name" value="SEL1"/>
    <property type="match status" value="2"/>
</dbReference>
<organism evidence="4 5">
    <name type="scientific">Dongia soli</name>
    <dbReference type="NCBI Taxonomy" id="600628"/>
    <lineage>
        <taxon>Bacteria</taxon>
        <taxon>Pseudomonadati</taxon>
        <taxon>Pseudomonadota</taxon>
        <taxon>Alphaproteobacteria</taxon>
        <taxon>Rhodospirillales</taxon>
        <taxon>Dongiaceae</taxon>
        <taxon>Dongia</taxon>
    </lineage>
</organism>
<dbReference type="Gene3D" id="1.25.40.10">
    <property type="entry name" value="Tetratricopeptide repeat domain"/>
    <property type="match status" value="1"/>
</dbReference>
<reference evidence="4 5" key="1">
    <citation type="journal article" date="2016" name="Antonie Van Leeuwenhoek">
        <title>Dongia soli sp. nov., isolated from soil from Dokdo, Korea.</title>
        <authorList>
            <person name="Kim D.U."/>
            <person name="Lee H."/>
            <person name="Kim H."/>
            <person name="Kim S.G."/>
            <person name="Ka J.O."/>
        </authorList>
    </citation>
    <scope>NUCLEOTIDE SEQUENCE [LARGE SCALE GENOMIC DNA]</scope>
    <source>
        <strain evidence="4 5">D78</strain>
    </source>
</reference>
<keyword evidence="2" id="KW-0732">Signal</keyword>
<feature type="chain" id="PRO_5046551367" evidence="2">
    <location>
        <begin position="31"/>
        <end position="343"/>
    </location>
</feature>
<comment type="caution">
    <text evidence="4">The sequence shown here is derived from an EMBL/GenBank/DDBJ whole genome shotgun (WGS) entry which is preliminary data.</text>
</comment>
<protein>
    <submittedName>
        <fullName evidence="4">SPOR domain-containing protein</fullName>
    </submittedName>
</protein>
<feature type="region of interest" description="Disordered" evidence="1">
    <location>
        <begin position="191"/>
        <end position="241"/>
    </location>
</feature>
<feature type="domain" description="SPOR" evidence="3">
    <location>
        <begin position="250"/>
        <end position="335"/>
    </location>
</feature>
<dbReference type="Pfam" id="PF08238">
    <property type="entry name" value="Sel1"/>
    <property type="match status" value="2"/>
</dbReference>
<keyword evidence="5" id="KW-1185">Reference proteome</keyword>
<evidence type="ECO:0000313" key="4">
    <source>
        <dbReference type="EMBL" id="MDY0882381.1"/>
    </source>
</evidence>
<feature type="signal peptide" evidence="2">
    <location>
        <begin position="1"/>
        <end position="30"/>
    </location>
</feature>
<dbReference type="Gene3D" id="3.30.70.1070">
    <property type="entry name" value="Sporulation related repeat"/>
    <property type="match status" value="1"/>
</dbReference>
<feature type="compositionally biased region" description="Basic and acidic residues" evidence="1">
    <location>
        <begin position="210"/>
        <end position="222"/>
    </location>
</feature>
<evidence type="ECO:0000256" key="1">
    <source>
        <dbReference type="SAM" id="MobiDB-lite"/>
    </source>
</evidence>
<dbReference type="SUPFAM" id="SSF81901">
    <property type="entry name" value="HCP-like"/>
    <property type="match status" value="1"/>
</dbReference>
<dbReference type="PROSITE" id="PS51724">
    <property type="entry name" value="SPOR"/>
    <property type="match status" value="1"/>
</dbReference>
<dbReference type="InterPro" id="IPR036680">
    <property type="entry name" value="SPOR-like_sf"/>
</dbReference>
<accession>A0ABU5E951</accession>
<evidence type="ECO:0000256" key="2">
    <source>
        <dbReference type="SAM" id="SignalP"/>
    </source>
</evidence>
<dbReference type="Proteomes" id="UP001279642">
    <property type="component" value="Unassembled WGS sequence"/>
</dbReference>